<dbReference type="EMBL" id="FPHZ01000206">
    <property type="protein sequence ID" value="SFV89144.1"/>
    <property type="molecule type" value="Genomic_DNA"/>
</dbReference>
<gene>
    <name evidence="12" type="ORF">MNB_SUP05-SYMBIONT-5-147</name>
</gene>
<evidence type="ECO:0000256" key="7">
    <source>
        <dbReference type="ARBA" id="ARBA00023049"/>
    </source>
</evidence>
<dbReference type="InterPro" id="IPR024079">
    <property type="entry name" value="MetalloPept_cat_dom_sf"/>
</dbReference>
<dbReference type="SUPFAM" id="SSF55486">
    <property type="entry name" value="Metalloproteases ('zincins'), catalytic domain"/>
    <property type="match status" value="1"/>
</dbReference>
<keyword evidence="5 12" id="KW-0378">Hydrolase</keyword>
<dbReference type="InterPro" id="IPR024077">
    <property type="entry name" value="Neurolysin/TOP_dom2"/>
</dbReference>
<keyword evidence="4" id="KW-0479">Metal-binding</keyword>
<dbReference type="GO" id="GO:0046872">
    <property type="term" value="F:metal ion binding"/>
    <property type="evidence" value="ECO:0007669"/>
    <property type="project" value="UniProtKB-KW"/>
</dbReference>
<dbReference type="InterPro" id="IPR034005">
    <property type="entry name" value="M3A_DCP"/>
</dbReference>
<dbReference type="InterPro" id="IPR001567">
    <property type="entry name" value="Pept_M3A_M3B_dom"/>
</dbReference>
<dbReference type="InterPro" id="IPR045666">
    <property type="entry name" value="OpdA_N"/>
</dbReference>
<dbReference type="CDD" id="cd06456">
    <property type="entry name" value="M3A_DCP"/>
    <property type="match status" value="1"/>
</dbReference>
<feature type="domain" description="Peptidase M3A/M3B catalytic" evidence="10">
    <location>
        <begin position="198"/>
        <end position="636"/>
    </location>
</feature>
<feature type="domain" description="Oligopeptidase A N-terminal" evidence="11">
    <location>
        <begin position="24"/>
        <end position="129"/>
    </location>
</feature>
<dbReference type="Gene3D" id="3.40.390.10">
    <property type="entry name" value="Collagenase (Catalytic Domain)"/>
    <property type="match status" value="1"/>
</dbReference>
<evidence type="ECO:0000256" key="2">
    <source>
        <dbReference type="ARBA" id="ARBA00006040"/>
    </source>
</evidence>
<dbReference type="Pfam" id="PF01432">
    <property type="entry name" value="Peptidase_M3"/>
    <property type="match status" value="1"/>
</dbReference>
<dbReference type="GO" id="GO:0005829">
    <property type="term" value="C:cytosol"/>
    <property type="evidence" value="ECO:0007669"/>
    <property type="project" value="UniProtKB-ARBA"/>
</dbReference>
<dbReference type="PANTHER" id="PTHR43660">
    <property type="entry name" value="DIPEPTIDYL CARBOXYPEPTIDASE"/>
    <property type="match status" value="1"/>
</dbReference>
<evidence type="ECO:0000259" key="10">
    <source>
        <dbReference type="Pfam" id="PF01432"/>
    </source>
</evidence>
<evidence type="ECO:0000256" key="6">
    <source>
        <dbReference type="ARBA" id="ARBA00022833"/>
    </source>
</evidence>
<evidence type="ECO:0000313" key="12">
    <source>
        <dbReference type="EMBL" id="SFV89144.1"/>
    </source>
</evidence>
<dbReference type="Gene3D" id="1.10.1370.40">
    <property type="match status" value="1"/>
</dbReference>
<name>A0A1W1E595_9ZZZZ</name>
<evidence type="ECO:0000256" key="5">
    <source>
        <dbReference type="ARBA" id="ARBA00022801"/>
    </source>
</evidence>
<evidence type="ECO:0000256" key="3">
    <source>
        <dbReference type="ARBA" id="ARBA00022670"/>
    </source>
</evidence>
<dbReference type="GO" id="GO:0006508">
    <property type="term" value="P:proteolysis"/>
    <property type="evidence" value="ECO:0007669"/>
    <property type="project" value="UniProtKB-KW"/>
</dbReference>
<dbReference type="InterPro" id="IPR045090">
    <property type="entry name" value="Pept_M3A_M3B"/>
</dbReference>
<accession>A0A1W1E595</accession>
<proteinExistence type="inferred from homology"/>
<evidence type="ECO:0000256" key="4">
    <source>
        <dbReference type="ARBA" id="ARBA00022723"/>
    </source>
</evidence>
<keyword evidence="6" id="KW-0862">Zinc</keyword>
<comment type="similarity">
    <text evidence="2">Belongs to the peptidase M3 family.</text>
</comment>
<dbReference type="AlphaFoldDB" id="A0A1W1E595"/>
<dbReference type="GO" id="GO:0004222">
    <property type="term" value="F:metalloendopeptidase activity"/>
    <property type="evidence" value="ECO:0007669"/>
    <property type="project" value="UniProtKB-EC"/>
</dbReference>
<evidence type="ECO:0000256" key="9">
    <source>
        <dbReference type="ARBA" id="ARBA00026100"/>
    </source>
</evidence>
<dbReference type="Gene3D" id="1.10.1370.10">
    <property type="entry name" value="Neurolysin, domain 3"/>
    <property type="match status" value="1"/>
</dbReference>
<comment type="catalytic activity">
    <reaction evidence="8">
        <text>Hydrolysis of oligopeptides, with broad specificity. Gly or Ala commonly occur as P1 or P1' residues, but more distant residues are also important, as is shown by the fact that Z-Gly-Pro-Gly-|-Gly-Pro-Ala is cleaved, but not Z-(Gly)(5).</text>
        <dbReference type="EC" id="3.4.24.70"/>
    </reaction>
</comment>
<dbReference type="Pfam" id="PF19310">
    <property type="entry name" value="TOP_N"/>
    <property type="match status" value="1"/>
</dbReference>
<evidence type="ECO:0000256" key="1">
    <source>
        <dbReference type="ARBA" id="ARBA00001947"/>
    </source>
</evidence>
<organism evidence="12">
    <name type="scientific">hydrothermal vent metagenome</name>
    <dbReference type="NCBI Taxonomy" id="652676"/>
    <lineage>
        <taxon>unclassified sequences</taxon>
        <taxon>metagenomes</taxon>
        <taxon>ecological metagenomes</taxon>
    </lineage>
</organism>
<reference evidence="12" key="1">
    <citation type="submission" date="2016-10" db="EMBL/GenBank/DDBJ databases">
        <authorList>
            <person name="de Groot N.N."/>
        </authorList>
    </citation>
    <scope>NUCLEOTIDE SEQUENCE</scope>
</reference>
<sequence>MNLTPNFKPKNIVNTIQTLTTKGLEIVDKATQGKTWAEVVEPLDAFEFELGHCVNVNSHLNAVMFSEDFNAEYEKTLPLITNFYTEISSNKFLYQAYKKLLNTDLNEQQTYIINEAIKDFELSGVGLEGVIAERFKVIKERLSLLNNQFSKNSLLATNEWKKAVSKEDLAGYDGDKLAKVKTGEGYELSLQVPIYMDVMAYADNRDLREEVYKAYISRASEVGITDKKLDNKATMDEILALRQEMAGILGFENYAQYSIAAKMVESENQVINFLKDLVVQSKPQAEQELAELKAFAEIDLMPWDFGYYAEKLKEQKFGFKKSDLTPYFPESQVLKGLFATIENLYQVSITTVDEVSYHPDVQVLDISNKLGIVGRFYLDVYAREDKRGGAWMADYQPLMGNENPVAFVVCNLNSPTEGKPALFEFDEIVTLFHEFGHALHHILTQVKYPSAAGIAGVPWDGVELPSQYMEFFCYEKSVVKLLSKHWQTGESLPDNLYDKLIASKDFQSALAMLRQCEFSLWDIKTHSENKDTYAVLDEVKKTTALIKTVDENRFLNTFGHIFSGGYAAGYFSYKWAEVLAADAYYYVKSQGGIGSQASVDFMHCILEVGGSLDFMQQYLKFRGQKPSVKALLKANNIRVPLKTPL</sequence>
<comment type="cofactor">
    <cofactor evidence="1">
        <name>Zn(2+)</name>
        <dbReference type="ChEBI" id="CHEBI:29105"/>
    </cofactor>
</comment>
<dbReference type="PANTHER" id="PTHR43660:SF1">
    <property type="entry name" value="DIPEPTIDYL CARBOXYPEPTIDASE"/>
    <property type="match status" value="1"/>
</dbReference>
<keyword evidence="7" id="KW-0482">Metalloprotease</keyword>
<dbReference type="FunFam" id="3.40.390.10:FF:000009">
    <property type="entry name" value="Oligopeptidase A"/>
    <property type="match status" value="1"/>
</dbReference>
<evidence type="ECO:0000259" key="11">
    <source>
        <dbReference type="Pfam" id="PF19310"/>
    </source>
</evidence>
<protein>
    <recommendedName>
        <fullName evidence="9">oligopeptidase A</fullName>
        <ecNumber evidence="9">3.4.24.70</ecNumber>
    </recommendedName>
</protein>
<evidence type="ECO:0000256" key="8">
    <source>
        <dbReference type="ARBA" id="ARBA00024603"/>
    </source>
</evidence>
<dbReference type="EC" id="3.4.24.70" evidence="9"/>
<keyword evidence="3" id="KW-0645">Protease</keyword>